<dbReference type="GO" id="GO:0008360">
    <property type="term" value="P:regulation of cell shape"/>
    <property type="evidence" value="ECO:0007669"/>
    <property type="project" value="UniProtKB-UniRule"/>
</dbReference>
<dbReference type="AlphaFoldDB" id="A0A8S0YAY4"/>
<keyword evidence="12" id="KW-1185">Reference proteome</keyword>
<proteinExistence type="inferred from homology"/>
<keyword evidence="4" id="KW-0808">Transferase</keyword>
<accession>A0A8S0YAY4</accession>
<evidence type="ECO:0000256" key="3">
    <source>
        <dbReference type="ARBA" id="ARBA00022676"/>
    </source>
</evidence>
<comment type="pathway">
    <text evidence="1 9">Cell wall biogenesis; peptidoglycan biosynthesis.</text>
</comment>
<dbReference type="GO" id="GO:0018104">
    <property type="term" value="P:peptidoglycan-protein cross-linking"/>
    <property type="evidence" value="ECO:0007669"/>
    <property type="project" value="TreeGrafter"/>
</dbReference>
<sequence length="168" mass="18955">MKNKAAGDVQNYLDIAISSQQLTIYENGNRVRCYPVSTAKKGAGELMGSQCTPRGWHKIRAKIGAGQPLQSVFRGRRPTNEIYNAELGRQYPQRDWILTRILWLGGLEPGKNRYGTVDSTWRYIYIHGCPDELMNGNPASHGCIRMKNADVLDLFNRVEAGITVYIHD</sequence>
<keyword evidence="8 9" id="KW-0961">Cell wall biogenesis/degradation</keyword>
<keyword evidence="5" id="KW-0378">Hydrolase</keyword>
<dbReference type="EMBL" id="CADCXN010000113">
    <property type="protein sequence ID" value="CAA9892767.1"/>
    <property type="molecule type" value="Genomic_DNA"/>
</dbReference>
<evidence type="ECO:0000256" key="6">
    <source>
        <dbReference type="ARBA" id="ARBA00022960"/>
    </source>
</evidence>
<dbReference type="Gene3D" id="2.40.440.10">
    <property type="entry name" value="L,D-transpeptidase catalytic domain-like"/>
    <property type="match status" value="1"/>
</dbReference>
<dbReference type="GO" id="GO:0016757">
    <property type="term" value="F:glycosyltransferase activity"/>
    <property type="evidence" value="ECO:0007669"/>
    <property type="project" value="UniProtKB-KW"/>
</dbReference>
<evidence type="ECO:0000313" key="11">
    <source>
        <dbReference type="EMBL" id="CAA9892767.1"/>
    </source>
</evidence>
<evidence type="ECO:0000256" key="2">
    <source>
        <dbReference type="ARBA" id="ARBA00005992"/>
    </source>
</evidence>
<protein>
    <submittedName>
        <fullName evidence="11">L,D-transpeptidase-like protein</fullName>
    </submittedName>
</protein>
<name>A0A8S0YAY4_9GAMM</name>
<evidence type="ECO:0000256" key="1">
    <source>
        <dbReference type="ARBA" id="ARBA00004752"/>
    </source>
</evidence>
<evidence type="ECO:0000256" key="7">
    <source>
        <dbReference type="ARBA" id="ARBA00022984"/>
    </source>
</evidence>
<dbReference type="InterPro" id="IPR005490">
    <property type="entry name" value="LD_TPept_cat_dom"/>
</dbReference>
<gene>
    <name evidence="11" type="ORF">METHB2_80084</name>
</gene>
<evidence type="ECO:0000256" key="4">
    <source>
        <dbReference type="ARBA" id="ARBA00022679"/>
    </source>
</evidence>
<dbReference type="GO" id="GO:0005576">
    <property type="term" value="C:extracellular region"/>
    <property type="evidence" value="ECO:0007669"/>
    <property type="project" value="TreeGrafter"/>
</dbReference>
<keyword evidence="3" id="KW-0328">Glycosyltransferase</keyword>
<dbReference type="InterPro" id="IPR038063">
    <property type="entry name" value="Transpep_catalytic_dom"/>
</dbReference>
<feature type="active site" description="Nucleophile" evidence="9">
    <location>
        <position position="143"/>
    </location>
</feature>
<dbReference type="Pfam" id="PF03734">
    <property type="entry name" value="YkuD"/>
    <property type="match status" value="1"/>
</dbReference>
<evidence type="ECO:0000256" key="8">
    <source>
        <dbReference type="ARBA" id="ARBA00023316"/>
    </source>
</evidence>
<dbReference type="GO" id="GO:0071972">
    <property type="term" value="F:peptidoglycan L,D-transpeptidase activity"/>
    <property type="evidence" value="ECO:0007669"/>
    <property type="project" value="TreeGrafter"/>
</dbReference>
<dbReference type="InterPro" id="IPR050979">
    <property type="entry name" value="LD-transpeptidase"/>
</dbReference>
<dbReference type="RefSeq" id="WP_174627499.1">
    <property type="nucleotide sequence ID" value="NZ_CADCXN010000113.1"/>
</dbReference>
<dbReference type="PANTHER" id="PTHR30582:SF24">
    <property type="entry name" value="L,D-TRANSPEPTIDASE ERFK_SRFK-RELATED"/>
    <property type="match status" value="1"/>
</dbReference>
<evidence type="ECO:0000313" key="12">
    <source>
        <dbReference type="Proteomes" id="UP000494216"/>
    </source>
</evidence>
<reference evidence="11 12" key="1">
    <citation type="submission" date="2020-02" db="EMBL/GenBank/DDBJ databases">
        <authorList>
            <person name="Hogendoorn C."/>
        </authorList>
    </citation>
    <scope>NUCLEOTIDE SEQUENCE [LARGE SCALE GENOMIC DNA]</scope>
    <source>
        <strain evidence="11">METHB21</strain>
    </source>
</reference>
<dbReference type="CDD" id="cd16913">
    <property type="entry name" value="YkuD_like"/>
    <property type="match status" value="1"/>
</dbReference>
<comment type="caution">
    <text evidence="11">The sequence shown here is derived from an EMBL/GenBank/DDBJ whole genome shotgun (WGS) entry which is preliminary data.</text>
</comment>
<feature type="active site" description="Proton donor/acceptor" evidence="9">
    <location>
        <position position="127"/>
    </location>
</feature>
<dbReference type="Proteomes" id="UP000494216">
    <property type="component" value="Unassembled WGS sequence"/>
</dbReference>
<feature type="domain" description="L,D-TPase catalytic" evidence="10">
    <location>
        <begin position="11"/>
        <end position="167"/>
    </location>
</feature>
<dbReference type="SUPFAM" id="SSF141523">
    <property type="entry name" value="L,D-transpeptidase catalytic domain-like"/>
    <property type="match status" value="1"/>
</dbReference>
<evidence type="ECO:0000256" key="5">
    <source>
        <dbReference type="ARBA" id="ARBA00022801"/>
    </source>
</evidence>
<evidence type="ECO:0000256" key="9">
    <source>
        <dbReference type="PROSITE-ProRule" id="PRU01373"/>
    </source>
</evidence>
<dbReference type="GO" id="GO:0071555">
    <property type="term" value="P:cell wall organization"/>
    <property type="evidence" value="ECO:0007669"/>
    <property type="project" value="UniProtKB-UniRule"/>
</dbReference>
<dbReference type="PANTHER" id="PTHR30582">
    <property type="entry name" value="L,D-TRANSPEPTIDASE"/>
    <property type="match status" value="1"/>
</dbReference>
<keyword evidence="6 9" id="KW-0133">Cell shape</keyword>
<organism evidence="11 12">
    <name type="scientific">Candidatus Methylobacter favarea</name>
    <dbReference type="NCBI Taxonomy" id="2707345"/>
    <lineage>
        <taxon>Bacteria</taxon>
        <taxon>Pseudomonadati</taxon>
        <taxon>Pseudomonadota</taxon>
        <taxon>Gammaproteobacteria</taxon>
        <taxon>Methylococcales</taxon>
        <taxon>Methylococcaceae</taxon>
        <taxon>Methylobacter</taxon>
    </lineage>
</organism>
<evidence type="ECO:0000259" key="10">
    <source>
        <dbReference type="PROSITE" id="PS52029"/>
    </source>
</evidence>
<dbReference type="PROSITE" id="PS52029">
    <property type="entry name" value="LD_TPASE"/>
    <property type="match status" value="1"/>
</dbReference>
<keyword evidence="7 9" id="KW-0573">Peptidoglycan synthesis</keyword>
<comment type="similarity">
    <text evidence="2">Belongs to the YkuD family.</text>
</comment>